<evidence type="ECO:0000313" key="2">
    <source>
        <dbReference type="Proteomes" id="UP000253729"/>
    </source>
</evidence>
<dbReference type="Proteomes" id="UP000253729">
    <property type="component" value="Unassembled WGS sequence"/>
</dbReference>
<dbReference type="RefSeq" id="XP_026627688.1">
    <property type="nucleotide sequence ID" value="XM_026765677.1"/>
</dbReference>
<organism evidence="1 2">
    <name type="scientific">Aspergillus welwitschiae</name>
    <dbReference type="NCBI Taxonomy" id="1341132"/>
    <lineage>
        <taxon>Eukaryota</taxon>
        <taxon>Fungi</taxon>
        <taxon>Dikarya</taxon>
        <taxon>Ascomycota</taxon>
        <taxon>Pezizomycotina</taxon>
        <taxon>Eurotiomycetes</taxon>
        <taxon>Eurotiomycetidae</taxon>
        <taxon>Eurotiales</taxon>
        <taxon>Aspergillaceae</taxon>
        <taxon>Aspergillus</taxon>
        <taxon>Aspergillus subgen. Circumdati</taxon>
    </lineage>
</organism>
<protein>
    <submittedName>
        <fullName evidence="1">Uncharacterized protein</fullName>
    </submittedName>
</protein>
<accession>A0A3F3Q7D0</accession>
<evidence type="ECO:0000313" key="1">
    <source>
        <dbReference type="EMBL" id="RDH34666.1"/>
    </source>
</evidence>
<gene>
    <name evidence="1" type="ORF">BDQ94DRAFT_140726</name>
</gene>
<keyword evidence="2" id="KW-1185">Reference proteome</keyword>
<proteinExistence type="predicted"/>
<dbReference type="EMBL" id="KZ852042">
    <property type="protein sequence ID" value="RDH34666.1"/>
    <property type="molecule type" value="Genomic_DNA"/>
</dbReference>
<sequence>MWVTRLADNCTPYIFAEENCTGVSRGFEKIATPTCIVAAGGGRLSGQSGDFYRSFRISCT</sequence>
<name>A0A3F3Q7D0_9EURO</name>
<dbReference type="AlphaFoldDB" id="A0A3F3Q7D0"/>
<dbReference type="GeneID" id="38134033"/>
<reference evidence="1 2" key="1">
    <citation type="submission" date="2018-07" db="EMBL/GenBank/DDBJ databases">
        <title>The genomes of Aspergillus section Nigri reveals drivers in fungal speciation.</title>
        <authorList>
            <consortium name="DOE Joint Genome Institute"/>
            <person name="Vesth T.C."/>
            <person name="Nybo J."/>
            <person name="Theobald S."/>
            <person name="Brandl J."/>
            <person name="Frisvad J.C."/>
            <person name="Nielsen K.F."/>
            <person name="Lyhne E.K."/>
            <person name="Kogle M.E."/>
            <person name="Kuo A."/>
            <person name="Riley R."/>
            <person name="Clum A."/>
            <person name="Nolan M."/>
            <person name="Lipzen A."/>
            <person name="Salamov A."/>
            <person name="Henrissat B."/>
            <person name="Wiebenga A."/>
            <person name="De vries R.P."/>
            <person name="Grigoriev I.V."/>
            <person name="Mortensen U.H."/>
            <person name="Andersen M.R."/>
            <person name="Baker S.E."/>
        </authorList>
    </citation>
    <scope>NUCLEOTIDE SEQUENCE [LARGE SCALE GENOMIC DNA]</scope>
    <source>
        <strain evidence="1 2">CBS 139.54b</strain>
    </source>
</reference>